<dbReference type="Pfam" id="PF04389">
    <property type="entry name" value="Peptidase_M28"/>
    <property type="match status" value="1"/>
</dbReference>
<dbReference type="PANTHER" id="PTHR12147">
    <property type="entry name" value="METALLOPEPTIDASE M28 FAMILY MEMBER"/>
    <property type="match status" value="1"/>
</dbReference>
<dbReference type="PANTHER" id="PTHR12147:SF58">
    <property type="entry name" value="VACUOLAR MEMBRANE PROTEASE"/>
    <property type="match status" value="1"/>
</dbReference>
<dbReference type="CDD" id="cd03875">
    <property type="entry name" value="M28_Fxna_like"/>
    <property type="match status" value="1"/>
</dbReference>
<gene>
    <name evidence="21" type="ORF">OHK93_006003</name>
</gene>
<comment type="cofactor">
    <cofactor evidence="1">
        <name>Zn(2+)</name>
        <dbReference type="ChEBI" id="CHEBI:29105"/>
    </cofactor>
</comment>
<name>A0AA43QJ72_9LECA</name>
<dbReference type="GO" id="GO:0006508">
    <property type="term" value="P:proteolysis"/>
    <property type="evidence" value="ECO:0007669"/>
    <property type="project" value="UniProtKB-KW"/>
</dbReference>
<keyword evidence="8 15" id="KW-0479">Metal-binding</keyword>
<dbReference type="InterPro" id="IPR053975">
    <property type="entry name" value="PFF1_C"/>
</dbReference>
<comment type="similarity">
    <text evidence="4 15">Belongs to the peptidase M28 family.</text>
</comment>
<evidence type="ECO:0000259" key="20">
    <source>
        <dbReference type="Pfam" id="PF22251"/>
    </source>
</evidence>
<comment type="function">
    <text evidence="2">May be involved in vacuolar sorting and osmoregulation.</text>
</comment>
<feature type="transmembrane region" description="Helical" evidence="17">
    <location>
        <begin position="362"/>
        <end position="380"/>
    </location>
</feature>
<accession>A0AA43QJ72</accession>
<keyword evidence="5" id="KW-0926">Vacuole</keyword>
<dbReference type="InterPro" id="IPR045175">
    <property type="entry name" value="M28_fam"/>
</dbReference>
<dbReference type="Pfam" id="PF22250">
    <property type="entry name" value="PFF1_C"/>
    <property type="match status" value="1"/>
</dbReference>
<feature type="transmembrane region" description="Helical" evidence="17">
    <location>
        <begin position="329"/>
        <end position="350"/>
    </location>
</feature>
<feature type="domain" description="Vacuolar membrane protease transmembrane" evidence="20">
    <location>
        <begin position="328"/>
        <end position="618"/>
    </location>
</feature>
<evidence type="ECO:0000256" key="14">
    <source>
        <dbReference type="ARBA" id="ARBA00023180"/>
    </source>
</evidence>
<evidence type="ECO:0000256" key="4">
    <source>
        <dbReference type="ARBA" id="ARBA00010918"/>
    </source>
</evidence>
<sequence length="853" mass="94071">MADPPVLIISDTTSNVSWTQNKTLIKPPFSSYFEGTNVMVYIRGWDDDPSDIWLQTHASKRQGGVLVNAHYDSVSTGYGATDTGIGVVTILQLIKYFSAPDRQPKKGIVALFNNGEEDGLLGARAFAQHPLSRFTQTFLNLEGAGAGGRATLFRSTDTEVTRPYQQSKYPFGSVLSADAFKRGLIKSGTDYSIFTDVGMRGLDVAFYQARSRYHTNQDDTKHTSQASLFHMLSSAMTTVQGLANDDTGENATNGVWFDLFGRAFAVFQLNTLFALSITLIVIAPVTLGTIWIVLVRTDRSYILSGSVTPKGTDNEESVSIKGRRGVSRWPFAFVLASAAAIALAFLLAYVNPYIIYSSAYSVWAMEISVWVAIASFYAKTADRVHPTAFQRLYTILWLSLAAWIVLVASTILEKREKIAGTYLMFFYHASIFVGTTVCCLELFRLPRKSDYVSDMLDAQGTVPGSSRPSSSRTNVPSGGDQSHEPADENNEDEADERTSLMRGSGPKRTTFKHYTSPNDRAEAEEHEHESYVQKRHIYGLEQPWSHSLPASLWFFEFIIIAAFPLVIFGQTSLFLTSALSQTLADGSSPILVYLAVSVLSIILFAPAGPFLHRFTHHIPTFLCLVFVGTLIYNMLAFPFSANNRLKIKFIQKIDLETGANNVTLTGVSQGSYLPKIVNSLPSVAGQKPDCGPSLLDGLADCTYHGLAPQILSPSSLNSSPVKFGVTRSLNSTHTAHFRLSAHDSRACRIHFSIPITTFHVAGSGPQDPRFPISNAEGSRELRLWSRTWDREWKGQFSWKGDKEMSGRVVCLWSDANTPGTIPALDEVWKYAPVWAAVTKADDGLVEMGRGWRV</sequence>
<evidence type="ECO:0000256" key="6">
    <source>
        <dbReference type="ARBA" id="ARBA00022670"/>
    </source>
</evidence>
<protein>
    <recommendedName>
        <fullName evidence="15">Peptide hydrolase</fullName>
        <ecNumber evidence="15">3.4.-.-</ecNumber>
    </recommendedName>
</protein>
<dbReference type="Gene3D" id="3.40.630.10">
    <property type="entry name" value="Zn peptidases"/>
    <property type="match status" value="1"/>
</dbReference>
<keyword evidence="14" id="KW-0325">Glycoprotein</keyword>
<dbReference type="EC" id="3.4.-.-" evidence="15"/>
<evidence type="ECO:0000256" key="9">
    <source>
        <dbReference type="ARBA" id="ARBA00022801"/>
    </source>
</evidence>
<evidence type="ECO:0000256" key="17">
    <source>
        <dbReference type="SAM" id="Phobius"/>
    </source>
</evidence>
<dbReference type="Proteomes" id="UP001161017">
    <property type="component" value="Unassembled WGS sequence"/>
</dbReference>
<evidence type="ECO:0000313" key="22">
    <source>
        <dbReference type="Proteomes" id="UP001161017"/>
    </source>
</evidence>
<evidence type="ECO:0000256" key="16">
    <source>
        <dbReference type="SAM" id="MobiDB-lite"/>
    </source>
</evidence>
<keyword evidence="13 17" id="KW-0472">Membrane</keyword>
<evidence type="ECO:0000256" key="3">
    <source>
        <dbReference type="ARBA" id="ARBA00004128"/>
    </source>
</evidence>
<dbReference type="InterPro" id="IPR007484">
    <property type="entry name" value="Peptidase_M28"/>
</dbReference>
<feature type="transmembrane region" description="Helical" evidence="17">
    <location>
        <begin position="424"/>
        <end position="443"/>
    </location>
</feature>
<evidence type="ECO:0000256" key="11">
    <source>
        <dbReference type="ARBA" id="ARBA00022989"/>
    </source>
</evidence>
<dbReference type="Pfam" id="PF22251">
    <property type="entry name" value="PFF1_TM"/>
    <property type="match status" value="1"/>
</dbReference>
<feature type="compositionally biased region" description="Polar residues" evidence="16">
    <location>
        <begin position="462"/>
        <end position="480"/>
    </location>
</feature>
<comment type="subcellular location">
    <subcellularLocation>
        <location evidence="3">Vacuole membrane</location>
        <topology evidence="3">Multi-pass membrane protein</topology>
    </subcellularLocation>
</comment>
<keyword evidence="11 17" id="KW-1133">Transmembrane helix</keyword>
<evidence type="ECO:0000256" key="1">
    <source>
        <dbReference type="ARBA" id="ARBA00001947"/>
    </source>
</evidence>
<organism evidence="21 22">
    <name type="scientific">Ramalina farinacea</name>
    <dbReference type="NCBI Taxonomy" id="258253"/>
    <lineage>
        <taxon>Eukaryota</taxon>
        <taxon>Fungi</taxon>
        <taxon>Dikarya</taxon>
        <taxon>Ascomycota</taxon>
        <taxon>Pezizomycotina</taxon>
        <taxon>Lecanoromycetes</taxon>
        <taxon>OSLEUM clade</taxon>
        <taxon>Lecanoromycetidae</taxon>
        <taxon>Lecanorales</taxon>
        <taxon>Lecanorineae</taxon>
        <taxon>Ramalinaceae</taxon>
        <taxon>Ramalina</taxon>
    </lineage>
</organism>
<proteinExistence type="inferred from homology"/>
<evidence type="ECO:0000256" key="5">
    <source>
        <dbReference type="ARBA" id="ARBA00022554"/>
    </source>
</evidence>
<dbReference type="EMBL" id="JAPUFD010000004">
    <property type="protein sequence ID" value="MDI1486742.1"/>
    <property type="molecule type" value="Genomic_DNA"/>
</dbReference>
<feature type="transmembrane region" description="Helical" evidence="17">
    <location>
        <begin position="272"/>
        <end position="294"/>
    </location>
</feature>
<evidence type="ECO:0000259" key="18">
    <source>
        <dbReference type="Pfam" id="PF04389"/>
    </source>
</evidence>
<dbReference type="AlphaFoldDB" id="A0AA43QJ72"/>
<feature type="transmembrane region" description="Helical" evidence="17">
    <location>
        <begin position="552"/>
        <end position="570"/>
    </location>
</feature>
<evidence type="ECO:0000256" key="10">
    <source>
        <dbReference type="ARBA" id="ARBA00022833"/>
    </source>
</evidence>
<keyword evidence="22" id="KW-1185">Reference proteome</keyword>
<keyword evidence="12" id="KW-0482">Metalloprotease</keyword>
<evidence type="ECO:0000256" key="13">
    <source>
        <dbReference type="ARBA" id="ARBA00023136"/>
    </source>
</evidence>
<feature type="transmembrane region" description="Helical" evidence="17">
    <location>
        <begin position="392"/>
        <end position="412"/>
    </location>
</feature>
<dbReference type="GO" id="GO:0046872">
    <property type="term" value="F:metal ion binding"/>
    <property type="evidence" value="ECO:0007669"/>
    <property type="project" value="UniProtKB-KW"/>
</dbReference>
<keyword evidence="6 15" id="KW-0645">Protease</keyword>
<feature type="compositionally biased region" description="Basic and acidic residues" evidence="16">
    <location>
        <begin position="519"/>
        <end position="528"/>
    </location>
</feature>
<keyword evidence="7 17" id="KW-0812">Transmembrane</keyword>
<feature type="transmembrane region" description="Helical" evidence="17">
    <location>
        <begin position="590"/>
        <end position="611"/>
    </location>
</feature>
<dbReference type="InterPro" id="IPR053976">
    <property type="entry name" value="PFF1_TM"/>
</dbReference>
<evidence type="ECO:0000313" key="21">
    <source>
        <dbReference type="EMBL" id="MDI1486742.1"/>
    </source>
</evidence>
<reference evidence="21" key="1">
    <citation type="journal article" date="2023" name="Genome Biol. Evol.">
        <title>First Whole Genome Sequence and Flow Cytometry Genome Size Data for the Lichen-Forming Fungus Ramalina farinacea (Ascomycota).</title>
        <authorList>
            <person name="Llewellyn T."/>
            <person name="Mian S."/>
            <person name="Hill R."/>
            <person name="Leitch I.J."/>
            <person name="Gaya E."/>
        </authorList>
    </citation>
    <scope>NUCLEOTIDE SEQUENCE</scope>
    <source>
        <strain evidence="21">LIQ254RAFAR</strain>
    </source>
</reference>
<dbReference type="GO" id="GO:0008235">
    <property type="term" value="F:metalloexopeptidase activity"/>
    <property type="evidence" value="ECO:0007669"/>
    <property type="project" value="InterPro"/>
</dbReference>
<evidence type="ECO:0000256" key="7">
    <source>
        <dbReference type="ARBA" id="ARBA00022692"/>
    </source>
</evidence>
<keyword evidence="10 15" id="KW-0862">Zinc</keyword>
<keyword evidence="9 15" id="KW-0378">Hydrolase</keyword>
<evidence type="ECO:0000256" key="12">
    <source>
        <dbReference type="ARBA" id="ARBA00023049"/>
    </source>
</evidence>
<evidence type="ECO:0000256" key="15">
    <source>
        <dbReference type="RuleBase" id="RU361240"/>
    </source>
</evidence>
<feature type="transmembrane region" description="Helical" evidence="17">
    <location>
        <begin position="618"/>
        <end position="639"/>
    </location>
</feature>
<feature type="region of interest" description="Disordered" evidence="16">
    <location>
        <begin position="459"/>
        <end position="528"/>
    </location>
</feature>
<evidence type="ECO:0000256" key="2">
    <source>
        <dbReference type="ARBA" id="ARBA00003273"/>
    </source>
</evidence>
<comment type="caution">
    <text evidence="21">The sequence shown here is derived from an EMBL/GenBank/DDBJ whole genome shotgun (WGS) entry which is preliminary data.</text>
</comment>
<feature type="domain" description="Vacuolar membrane protease C-terminal" evidence="19">
    <location>
        <begin position="645"/>
        <end position="847"/>
    </location>
</feature>
<dbReference type="InterPro" id="IPR048024">
    <property type="entry name" value="Fxna-like_M28_dom"/>
</dbReference>
<dbReference type="SUPFAM" id="SSF53187">
    <property type="entry name" value="Zn-dependent exopeptidases"/>
    <property type="match status" value="1"/>
</dbReference>
<evidence type="ECO:0000256" key="8">
    <source>
        <dbReference type="ARBA" id="ARBA00022723"/>
    </source>
</evidence>
<evidence type="ECO:0000259" key="19">
    <source>
        <dbReference type="Pfam" id="PF22250"/>
    </source>
</evidence>
<dbReference type="GO" id="GO:0005774">
    <property type="term" value="C:vacuolar membrane"/>
    <property type="evidence" value="ECO:0007669"/>
    <property type="project" value="UniProtKB-SubCell"/>
</dbReference>
<feature type="domain" description="Peptidase M28" evidence="18">
    <location>
        <begin position="60"/>
        <end position="233"/>
    </location>
</feature>